<keyword evidence="2" id="KW-0378">Hydrolase</keyword>
<sequence length="80" mass="9012">MSIGRRSFLQSLFAAPDNPHDDYAVRIEWRGVKLGYVPRSDNKHLSRLLRQGARLTCRATRINPQAPPWQTPQVAVGMAA</sequence>
<keyword evidence="5" id="KW-1185">Reference proteome</keyword>
<evidence type="ECO:0000313" key="5">
    <source>
        <dbReference type="Proteomes" id="UP001060414"/>
    </source>
</evidence>
<dbReference type="Gene3D" id="3.30.70.2330">
    <property type="match status" value="1"/>
</dbReference>
<name>A0ABY5ZPD9_9BACT</name>
<evidence type="ECO:0000256" key="2">
    <source>
        <dbReference type="ARBA" id="ARBA00022801"/>
    </source>
</evidence>
<evidence type="ECO:0000313" key="4">
    <source>
        <dbReference type="EMBL" id="UWZ80694.1"/>
    </source>
</evidence>
<proteinExistence type="predicted"/>
<dbReference type="Pfam" id="PF08797">
    <property type="entry name" value="HIRAN"/>
    <property type="match status" value="1"/>
</dbReference>
<evidence type="ECO:0000256" key="1">
    <source>
        <dbReference type="ARBA" id="ARBA00022723"/>
    </source>
</evidence>
<accession>A0ABY5ZPD9</accession>
<feature type="domain" description="HIRAN" evidence="3">
    <location>
        <begin position="13"/>
        <end position="55"/>
    </location>
</feature>
<reference evidence="4" key="1">
    <citation type="journal article" date="2022" name="Environ. Microbiol.">
        <title>Geoalkalibacter halelectricus SAP #1 sp. nov. possessing extracellular electron transfer and mineral#reducing capabilities from a haloalkaline environment.</title>
        <authorList>
            <person name="Yadav S."/>
            <person name="Singh R."/>
            <person name="Sundharam S.S."/>
            <person name="Chaudhary S."/>
            <person name="Krishnamurthi S."/>
            <person name="Patil S.A."/>
        </authorList>
    </citation>
    <scope>NUCLEOTIDE SEQUENCE</scope>
    <source>
        <strain evidence="4">SAP-1</strain>
    </source>
</reference>
<dbReference type="RefSeq" id="WP_260749055.1">
    <property type="nucleotide sequence ID" value="NZ_CP092109.1"/>
</dbReference>
<dbReference type="EMBL" id="CP092109">
    <property type="protein sequence ID" value="UWZ80694.1"/>
    <property type="molecule type" value="Genomic_DNA"/>
</dbReference>
<dbReference type="Proteomes" id="UP001060414">
    <property type="component" value="Chromosome"/>
</dbReference>
<protein>
    <submittedName>
        <fullName evidence="4">HIRAN domain-containing protein</fullName>
    </submittedName>
</protein>
<dbReference type="InterPro" id="IPR014905">
    <property type="entry name" value="HIRAN"/>
</dbReference>
<organism evidence="4 5">
    <name type="scientific">Geoalkalibacter halelectricus</name>
    <dbReference type="NCBI Taxonomy" id="2847045"/>
    <lineage>
        <taxon>Bacteria</taxon>
        <taxon>Pseudomonadati</taxon>
        <taxon>Thermodesulfobacteriota</taxon>
        <taxon>Desulfuromonadia</taxon>
        <taxon>Desulfuromonadales</taxon>
        <taxon>Geoalkalibacteraceae</taxon>
        <taxon>Geoalkalibacter</taxon>
    </lineage>
</organism>
<gene>
    <name evidence="4" type="ORF">L9S41_04655</name>
</gene>
<evidence type="ECO:0000259" key="3">
    <source>
        <dbReference type="Pfam" id="PF08797"/>
    </source>
</evidence>
<keyword evidence="1" id="KW-0479">Metal-binding</keyword>